<organism evidence="2 3">
    <name type="scientific">Staphylococcus edaphicus</name>
    <dbReference type="NCBI Taxonomy" id="1955013"/>
    <lineage>
        <taxon>Bacteria</taxon>
        <taxon>Bacillati</taxon>
        <taxon>Bacillota</taxon>
        <taxon>Bacilli</taxon>
        <taxon>Bacillales</taxon>
        <taxon>Staphylococcaceae</taxon>
        <taxon>Staphylococcus</taxon>
    </lineage>
</organism>
<dbReference type="OrthoDB" id="2413089at2"/>
<evidence type="ECO:0000259" key="1">
    <source>
        <dbReference type="Pfam" id="PF00455"/>
    </source>
</evidence>
<dbReference type="Pfam" id="PF00455">
    <property type="entry name" value="DeoRC"/>
    <property type="match status" value="1"/>
</dbReference>
<comment type="caution">
    <text evidence="2">The sequence shown here is derived from an EMBL/GenBank/DDBJ whole genome shotgun (WGS) entry which is preliminary data.</text>
</comment>
<name>A0A2C6WM70_9STAP</name>
<evidence type="ECO:0000313" key="2">
    <source>
        <dbReference type="EMBL" id="PHK49185.1"/>
    </source>
</evidence>
<proteinExistence type="predicted"/>
<dbReference type="Proteomes" id="UP000223828">
    <property type="component" value="Unassembled WGS sequence"/>
</dbReference>
<dbReference type="InterPro" id="IPR014036">
    <property type="entry name" value="DeoR-like_C"/>
</dbReference>
<dbReference type="AlphaFoldDB" id="A0A2C6WM70"/>
<feature type="domain" description="DeoR-like transcriptional repressor C-terminal sensor" evidence="1">
    <location>
        <begin position="11"/>
        <end position="131"/>
    </location>
</feature>
<sequence>MSSIKKYFEQVTKSIQWDDIIAFDNHPFAYKIIDELYKSNTKVSVISYSTDIIRYVSKSTDFNIIIPNALVDSASHMLLGNGVVETFSKYQIRFYFVSAPFMNKDTLYQTAPAVAEIQNTLKDCAHNVLLMNRPDPIIEDDEQYIEIGEF</sequence>
<reference evidence="3" key="1">
    <citation type="submission" date="2017-10" db="EMBL/GenBank/DDBJ databases">
        <title>Staphylococcus edaphicus sp. nov., isolated in Antarctica, harbouring mecC gene and genomic islands essential in adaptation to extreme environment.</title>
        <authorList>
            <person name="Pantucek R."/>
            <person name="Sedlacek I."/>
            <person name="Indrakova A."/>
            <person name="Vrbovska V."/>
            <person name="Maslanova I."/>
            <person name="Kovarovic V."/>
            <person name="Svec P."/>
            <person name="Kralova S."/>
            <person name="Kristofova L."/>
            <person name="Keklakova J."/>
            <person name="Petras P."/>
            <person name="Doskar J."/>
        </authorList>
    </citation>
    <scope>NUCLEOTIDE SEQUENCE [LARGE SCALE GENOMIC DNA]</scope>
    <source>
        <strain evidence="3">CCM 5085</strain>
    </source>
</reference>
<accession>A0A2C6WM70</accession>
<dbReference type="EMBL" id="MRZN01000016">
    <property type="protein sequence ID" value="PHK49185.1"/>
    <property type="molecule type" value="Genomic_DNA"/>
</dbReference>
<protein>
    <recommendedName>
        <fullName evidence="1">DeoR-like transcriptional repressor C-terminal sensor domain-containing protein</fullName>
    </recommendedName>
</protein>
<gene>
    <name evidence="2" type="ORF">BTJ66_09815</name>
</gene>
<evidence type="ECO:0000313" key="3">
    <source>
        <dbReference type="Proteomes" id="UP000223828"/>
    </source>
</evidence>